<proteinExistence type="predicted"/>
<gene>
    <name evidence="2" type="ORF">C2845_PM05G00410</name>
</gene>
<sequence length="226" mass="23936">MRRTFLAKRVARSFSPPHRLHRKKPDTARSTTSALPACASQPPAPPPRRHQTSIAVEEEKGSTSHLTSDPVARVQKRPRPHHPQAAWAGIGGACPPPPPPAHPHAPVAQPQDLAGATSDLGAPASAAAKTPAADEGAPGGRAAVLAPSRRRRRGRAPPPPSPRAVRASSGPLERRHGGRGRRWELRRLGFEARSVAHAGGDASGRVQIGKLNHNVKKNEGKITIAR</sequence>
<protein>
    <submittedName>
        <fullName evidence="2">Uncharacterized protein</fullName>
    </submittedName>
</protein>
<dbReference type="EMBL" id="PQIB02000003">
    <property type="protein sequence ID" value="RLN29522.1"/>
    <property type="molecule type" value="Genomic_DNA"/>
</dbReference>
<evidence type="ECO:0000256" key="1">
    <source>
        <dbReference type="SAM" id="MobiDB-lite"/>
    </source>
</evidence>
<comment type="caution">
    <text evidence="2">The sequence shown here is derived from an EMBL/GenBank/DDBJ whole genome shotgun (WGS) entry which is preliminary data.</text>
</comment>
<name>A0A3L6SYF9_PANMI</name>
<feature type="compositionally biased region" description="Pro residues" evidence="1">
    <location>
        <begin position="94"/>
        <end position="103"/>
    </location>
</feature>
<organism evidence="2 3">
    <name type="scientific">Panicum miliaceum</name>
    <name type="common">Proso millet</name>
    <name type="synonym">Broomcorn millet</name>
    <dbReference type="NCBI Taxonomy" id="4540"/>
    <lineage>
        <taxon>Eukaryota</taxon>
        <taxon>Viridiplantae</taxon>
        <taxon>Streptophyta</taxon>
        <taxon>Embryophyta</taxon>
        <taxon>Tracheophyta</taxon>
        <taxon>Spermatophyta</taxon>
        <taxon>Magnoliopsida</taxon>
        <taxon>Liliopsida</taxon>
        <taxon>Poales</taxon>
        <taxon>Poaceae</taxon>
        <taxon>PACMAD clade</taxon>
        <taxon>Panicoideae</taxon>
        <taxon>Panicodae</taxon>
        <taxon>Paniceae</taxon>
        <taxon>Panicinae</taxon>
        <taxon>Panicum</taxon>
        <taxon>Panicum sect. Panicum</taxon>
    </lineage>
</organism>
<feature type="compositionally biased region" description="Basic residues" evidence="1">
    <location>
        <begin position="1"/>
        <end position="11"/>
    </location>
</feature>
<feature type="region of interest" description="Disordered" evidence="1">
    <location>
        <begin position="1"/>
        <end position="180"/>
    </location>
</feature>
<reference evidence="3" key="1">
    <citation type="journal article" date="2019" name="Nat. Commun.">
        <title>The genome of broomcorn millet.</title>
        <authorList>
            <person name="Zou C."/>
            <person name="Miki D."/>
            <person name="Li D."/>
            <person name="Tang Q."/>
            <person name="Xiao L."/>
            <person name="Rajput S."/>
            <person name="Deng P."/>
            <person name="Jia W."/>
            <person name="Huang R."/>
            <person name="Zhang M."/>
            <person name="Sun Y."/>
            <person name="Hu J."/>
            <person name="Fu X."/>
            <person name="Schnable P.S."/>
            <person name="Li F."/>
            <person name="Zhang H."/>
            <person name="Feng B."/>
            <person name="Zhu X."/>
            <person name="Liu R."/>
            <person name="Schnable J.C."/>
            <person name="Zhu J.-K."/>
            <person name="Zhang H."/>
        </authorList>
    </citation>
    <scope>NUCLEOTIDE SEQUENCE [LARGE SCALE GENOMIC DNA]</scope>
</reference>
<evidence type="ECO:0000313" key="3">
    <source>
        <dbReference type="Proteomes" id="UP000275267"/>
    </source>
</evidence>
<accession>A0A3L6SYF9</accession>
<dbReference type="Proteomes" id="UP000275267">
    <property type="component" value="Unassembled WGS sequence"/>
</dbReference>
<feature type="compositionally biased region" description="Low complexity" evidence="1">
    <location>
        <begin position="122"/>
        <end position="133"/>
    </location>
</feature>
<keyword evidence="3" id="KW-1185">Reference proteome</keyword>
<evidence type="ECO:0000313" key="2">
    <source>
        <dbReference type="EMBL" id="RLN29522.1"/>
    </source>
</evidence>
<dbReference type="AlphaFoldDB" id="A0A3L6SYF9"/>